<evidence type="ECO:0000313" key="2">
    <source>
        <dbReference type="Proteomes" id="UP000008311"/>
    </source>
</evidence>
<organism evidence="1 2">
    <name type="scientific">Ricinus communis</name>
    <name type="common">Castor bean</name>
    <dbReference type="NCBI Taxonomy" id="3988"/>
    <lineage>
        <taxon>Eukaryota</taxon>
        <taxon>Viridiplantae</taxon>
        <taxon>Streptophyta</taxon>
        <taxon>Embryophyta</taxon>
        <taxon>Tracheophyta</taxon>
        <taxon>Spermatophyta</taxon>
        <taxon>Magnoliopsida</taxon>
        <taxon>eudicotyledons</taxon>
        <taxon>Gunneridae</taxon>
        <taxon>Pentapetalae</taxon>
        <taxon>rosids</taxon>
        <taxon>fabids</taxon>
        <taxon>Malpighiales</taxon>
        <taxon>Euphorbiaceae</taxon>
        <taxon>Acalyphoideae</taxon>
        <taxon>Acalypheae</taxon>
        <taxon>Ricinus</taxon>
    </lineage>
</organism>
<dbReference type="EMBL" id="EQ974041">
    <property type="protein sequence ID" value="EEF34997.1"/>
    <property type="molecule type" value="Genomic_DNA"/>
</dbReference>
<name>B9SN21_RICCO</name>
<accession>B9SN21</accession>
<evidence type="ECO:0000313" key="1">
    <source>
        <dbReference type="EMBL" id="EEF34997.1"/>
    </source>
</evidence>
<protein>
    <submittedName>
        <fullName evidence="1">Uncharacterized protein</fullName>
    </submittedName>
</protein>
<proteinExistence type="predicted"/>
<dbReference type="Proteomes" id="UP000008311">
    <property type="component" value="Unassembled WGS sequence"/>
</dbReference>
<keyword evidence="2" id="KW-1185">Reference proteome</keyword>
<sequence>MEVKALSSFFNQFTTLFELKESSKFFAPIYLQCLTTSHGFCCSLTAITVEIAWAKVIPKLASMCNAIGGIQAAEAIAKTEGTNAIRGNGLLEEEVERE</sequence>
<dbReference type="AlphaFoldDB" id="B9SN21"/>
<gene>
    <name evidence="1" type="ORF">RCOM_1519050</name>
</gene>
<reference evidence="2" key="1">
    <citation type="journal article" date="2010" name="Nat. Biotechnol.">
        <title>Draft genome sequence of the oilseed species Ricinus communis.</title>
        <authorList>
            <person name="Chan A.P."/>
            <person name="Crabtree J."/>
            <person name="Zhao Q."/>
            <person name="Lorenzi H."/>
            <person name="Orvis J."/>
            <person name="Puiu D."/>
            <person name="Melake-Berhan A."/>
            <person name="Jones K.M."/>
            <person name="Redman J."/>
            <person name="Chen G."/>
            <person name="Cahoon E.B."/>
            <person name="Gedil M."/>
            <person name="Stanke M."/>
            <person name="Haas B.J."/>
            <person name="Wortman J.R."/>
            <person name="Fraser-Liggett C.M."/>
            <person name="Ravel J."/>
            <person name="Rabinowicz P.D."/>
        </authorList>
    </citation>
    <scope>NUCLEOTIDE SEQUENCE [LARGE SCALE GENOMIC DNA]</scope>
    <source>
        <strain evidence="2">cv. Hale</strain>
    </source>
</reference>
<dbReference type="InParanoid" id="B9SN21"/>